<dbReference type="NCBIfam" id="TIGR00619">
    <property type="entry name" value="sbcd"/>
    <property type="match status" value="1"/>
</dbReference>
<evidence type="ECO:0000256" key="3">
    <source>
        <dbReference type="ARBA" id="ARBA00013365"/>
    </source>
</evidence>
<evidence type="ECO:0000256" key="2">
    <source>
        <dbReference type="ARBA" id="ARBA00011322"/>
    </source>
</evidence>
<comment type="function">
    <text evidence="7">SbcCD cleaves DNA hairpin structures. These structures can inhibit DNA replication and are intermediates in certain DNA recombination reactions. The complex acts as a 3'-&gt;5' double strand exonuclease that can open hairpins. It also has a 5' single-strand endonuclease activity.</text>
</comment>
<dbReference type="InterPro" id="IPR041796">
    <property type="entry name" value="Mre11_N"/>
</dbReference>
<keyword evidence="6 7" id="KW-0269">Exonuclease</keyword>
<dbReference type="RefSeq" id="WP_108726085.1">
    <property type="nucleotide sequence ID" value="NZ_CP029001.1"/>
</dbReference>
<dbReference type="GO" id="GO:0006260">
    <property type="term" value="P:DNA replication"/>
    <property type="evidence" value="ECO:0007669"/>
    <property type="project" value="UniProtKB-KW"/>
</dbReference>
<accession>A0A380MAI9</accession>
<evidence type="ECO:0000256" key="6">
    <source>
        <dbReference type="ARBA" id="ARBA00022839"/>
    </source>
</evidence>
<evidence type="ECO:0000259" key="8">
    <source>
        <dbReference type="Pfam" id="PF00149"/>
    </source>
</evidence>
<evidence type="ECO:0000256" key="7">
    <source>
        <dbReference type="RuleBase" id="RU363069"/>
    </source>
</evidence>
<dbReference type="GO" id="GO:0004519">
    <property type="term" value="F:endonuclease activity"/>
    <property type="evidence" value="ECO:0007669"/>
    <property type="project" value="UniProtKB-KW"/>
</dbReference>
<feature type="domain" description="Calcineurin-like phosphoesterase" evidence="8">
    <location>
        <begin position="1"/>
        <end position="223"/>
    </location>
</feature>
<keyword evidence="7" id="KW-0255">Endonuclease</keyword>
<dbReference type="Gene3D" id="3.60.21.10">
    <property type="match status" value="1"/>
</dbReference>
<dbReference type="InterPro" id="IPR026843">
    <property type="entry name" value="SbcD_C"/>
</dbReference>
<keyword evidence="7" id="KW-0235">DNA replication</keyword>
<comment type="subunit">
    <text evidence="2 7">Heterodimer of SbcC and SbcD.</text>
</comment>
<dbReference type="SUPFAM" id="SSF56300">
    <property type="entry name" value="Metallo-dependent phosphatases"/>
    <property type="match status" value="1"/>
</dbReference>
<dbReference type="Pfam" id="PF00149">
    <property type="entry name" value="Metallophos"/>
    <property type="match status" value="1"/>
</dbReference>
<evidence type="ECO:0000313" key="11">
    <source>
        <dbReference type="Proteomes" id="UP000275951"/>
    </source>
</evidence>
<sequence>MRFLHTADWHLGRTLHGADLTPAFEQWCEHAVDLVASERVDALFISGDVYDRGIPPVTMVDLLSETLTRLLEHTRVIMTSGNHDSAQRLGFGAGLTREGLHICTDSRRAHIPVFIPDAAHGALVYPIPYLDPDMERARLGGDELLERSHTAVNAEVLRRIEADMRDRGGNPYRIILSHSFVIGAEPTQSERDISVGGADCIPSHLFRLSGLTDYVALGHIHRPQQVGTSDDPLMRYSGSPIAFSFSEENHVKSSVLLDTQTGNTELIPAPVYRPLATLEDSLENLLSAKYSDYTDHFLRIRVTDPDRPPNLFAKLAARFPHVLVHQHLTENAAVSTAQLHAIKSEPLAVLKEFFAHSGGRELNEREFEIVRTTWEGVHAPCSSAI</sequence>
<keyword evidence="5 7" id="KW-0378">Hydrolase</keyword>
<evidence type="ECO:0000313" key="10">
    <source>
        <dbReference type="EMBL" id="AZR07543.1"/>
    </source>
</evidence>
<dbReference type="Pfam" id="PF12320">
    <property type="entry name" value="SbcD_C"/>
    <property type="match status" value="1"/>
</dbReference>
<evidence type="ECO:0000256" key="5">
    <source>
        <dbReference type="ARBA" id="ARBA00022801"/>
    </source>
</evidence>
<dbReference type="GO" id="GO:0006310">
    <property type="term" value="P:DNA recombination"/>
    <property type="evidence" value="ECO:0007669"/>
    <property type="project" value="UniProtKB-KW"/>
</dbReference>
<dbReference type="PANTHER" id="PTHR30337">
    <property type="entry name" value="COMPONENT OF ATP-DEPENDENT DSDNA EXONUCLEASE"/>
    <property type="match status" value="1"/>
</dbReference>
<organism evidence="10 11">
    <name type="scientific">Trueperella pyogenes</name>
    <dbReference type="NCBI Taxonomy" id="1661"/>
    <lineage>
        <taxon>Bacteria</taxon>
        <taxon>Bacillati</taxon>
        <taxon>Actinomycetota</taxon>
        <taxon>Actinomycetes</taxon>
        <taxon>Actinomycetales</taxon>
        <taxon>Actinomycetaceae</taxon>
        <taxon>Trueperella</taxon>
    </lineage>
</organism>
<dbReference type="GO" id="GO:0008408">
    <property type="term" value="F:3'-5' exonuclease activity"/>
    <property type="evidence" value="ECO:0007669"/>
    <property type="project" value="InterPro"/>
</dbReference>
<keyword evidence="4 7" id="KW-0540">Nuclease</keyword>
<dbReference type="AlphaFoldDB" id="A0A380MAI9"/>
<keyword evidence="7" id="KW-0233">DNA recombination</keyword>
<dbReference type="InterPro" id="IPR050535">
    <property type="entry name" value="DNA_Repair-Maintenance_Comp"/>
</dbReference>
<dbReference type="InterPro" id="IPR004843">
    <property type="entry name" value="Calcineurin-like_PHP"/>
</dbReference>
<proteinExistence type="inferred from homology"/>
<dbReference type="InterPro" id="IPR004593">
    <property type="entry name" value="SbcD"/>
</dbReference>
<gene>
    <name evidence="7" type="primary">sbcD</name>
    <name evidence="10" type="ORF">EBQ10_09780</name>
</gene>
<feature type="domain" description="Nuclease SbcCD subunit D C-terminal" evidence="9">
    <location>
        <begin position="271"/>
        <end position="356"/>
    </location>
</feature>
<evidence type="ECO:0000256" key="4">
    <source>
        <dbReference type="ARBA" id="ARBA00022722"/>
    </source>
</evidence>
<comment type="similarity">
    <text evidence="1 7">Belongs to the SbcD family.</text>
</comment>
<dbReference type="CDD" id="cd00840">
    <property type="entry name" value="MPP_Mre11_N"/>
    <property type="match status" value="1"/>
</dbReference>
<dbReference type="Proteomes" id="UP000275951">
    <property type="component" value="Chromosome"/>
</dbReference>
<evidence type="ECO:0000259" key="9">
    <source>
        <dbReference type="Pfam" id="PF12320"/>
    </source>
</evidence>
<dbReference type="PANTHER" id="PTHR30337:SF0">
    <property type="entry name" value="NUCLEASE SBCCD SUBUNIT D"/>
    <property type="match status" value="1"/>
</dbReference>
<reference evidence="10 11" key="1">
    <citation type="submission" date="2018-11" db="EMBL/GenBank/DDBJ databases">
        <title>Multidrug-resistant genes are associated with an 42-kb island TGI1 carrying a complex class 1 integron in a Trueperella pyogenes.</title>
        <authorList>
            <person name="Dong W."/>
        </authorList>
    </citation>
    <scope>NUCLEOTIDE SEQUENCE [LARGE SCALE GENOMIC DNA]</scope>
    <source>
        <strain evidence="10 11">TP4</strain>
    </source>
</reference>
<dbReference type="EMBL" id="CP033905">
    <property type="protein sequence ID" value="AZR07543.1"/>
    <property type="molecule type" value="Genomic_DNA"/>
</dbReference>
<name>A0A380MAI9_9ACTO</name>
<evidence type="ECO:0000256" key="1">
    <source>
        <dbReference type="ARBA" id="ARBA00010555"/>
    </source>
</evidence>
<dbReference type="InterPro" id="IPR029052">
    <property type="entry name" value="Metallo-depent_PP-like"/>
</dbReference>
<protein>
    <recommendedName>
        <fullName evidence="3 7">Nuclease SbcCD subunit D</fullName>
    </recommendedName>
</protein>